<dbReference type="AlphaFoldDB" id="A0A1B0ZPB6"/>
<reference evidence="2 3" key="1">
    <citation type="submission" date="2016-04" db="EMBL/GenBank/DDBJ databases">
        <authorList>
            <person name="Evans L.H."/>
            <person name="Alamgir A."/>
            <person name="Owens N."/>
            <person name="Weber N.D."/>
            <person name="Virtaneva K."/>
            <person name="Barbian K."/>
            <person name="Babar A."/>
            <person name="Rosenke K."/>
        </authorList>
    </citation>
    <scope>NUCLEOTIDE SEQUENCE [LARGE SCALE GENOMIC DNA]</scope>
    <source>
        <strain evidence="2 3">JL2886</strain>
    </source>
</reference>
<dbReference type="EMBL" id="CP015124">
    <property type="protein sequence ID" value="ANP35934.1"/>
    <property type="molecule type" value="Genomic_DNA"/>
</dbReference>
<name>A0A1B0ZPB6_9RHOB</name>
<evidence type="ECO:0000313" key="2">
    <source>
        <dbReference type="EMBL" id="ANP35934.1"/>
    </source>
</evidence>
<feature type="compositionally biased region" description="Acidic residues" evidence="1">
    <location>
        <begin position="102"/>
        <end position="112"/>
    </location>
</feature>
<accession>A0A1B0ZPB6</accession>
<sequence>MINHAKMKVGKTTHKLKFSTAALMRMEAENDGQPFDALVDHLITGKGGASFVVSVLAAVMNDGAGGERDEAVALVDGAGGVRKVLTSLGEAIAVAFPAEADPGADPDEDAEGNSEGNGQAAGA</sequence>
<dbReference type="Proteomes" id="UP000092565">
    <property type="component" value="Chromosome"/>
</dbReference>
<dbReference type="OrthoDB" id="7870854at2"/>
<evidence type="ECO:0000256" key="1">
    <source>
        <dbReference type="SAM" id="MobiDB-lite"/>
    </source>
</evidence>
<feature type="region of interest" description="Disordered" evidence="1">
    <location>
        <begin position="97"/>
        <end position="123"/>
    </location>
</feature>
<organism evidence="2 3">
    <name type="scientific">Phaeobacter gallaeciensis</name>
    <dbReference type="NCBI Taxonomy" id="60890"/>
    <lineage>
        <taxon>Bacteria</taxon>
        <taxon>Pseudomonadati</taxon>
        <taxon>Pseudomonadota</taxon>
        <taxon>Alphaproteobacteria</taxon>
        <taxon>Rhodobacterales</taxon>
        <taxon>Roseobacteraceae</taxon>
        <taxon>Phaeobacter</taxon>
    </lineage>
</organism>
<proteinExistence type="predicted"/>
<protein>
    <submittedName>
        <fullName evidence="2">Uncharacterized protein</fullName>
    </submittedName>
</protein>
<keyword evidence="3" id="KW-1185">Reference proteome</keyword>
<evidence type="ECO:0000313" key="3">
    <source>
        <dbReference type="Proteomes" id="UP000092565"/>
    </source>
</evidence>
<gene>
    <name evidence="2" type="ORF">JL2886_01012</name>
</gene>
<dbReference type="RefSeq" id="WP_065270990.1">
    <property type="nucleotide sequence ID" value="NZ_CP015124.1"/>
</dbReference>